<protein>
    <submittedName>
        <fullName evidence="2">Uncharacterized protein</fullName>
    </submittedName>
</protein>
<evidence type="ECO:0000313" key="3">
    <source>
        <dbReference type="Proteomes" id="UP000287166"/>
    </source>
</evidence>
<comment type="caution">
    <text evidence="2">The sequence shown here is derived from an EMBL/GenBank/DDBJ whole genome shotgun (WGS) entry which is preliminary data.</text>
</comment>
<feature type="compositionally biased region" description="Polar residues" evidence="1">
    <location>
        <begin position="25"/>
        <end position="37"/>
    </location>
</feature>
<gene>
    <name evidence="2" type="ORF">SCP_0801900</name>
</gene>
<sequence>MLSEKRLKQIMKEHGLGTITCAKRSCSSENDQETANSPVPLLSEFSPPRTSPRPHPNGWSVMEEASFEKVKPIAEFVLGHRMGRFDWKKLGLQQKGYELDTQYMKPGARLSDMLLHQLDYMHNSDHLYRLYGRGGHDWGVTFNADMGIMFTVLQRRVIEEHEAGALFVMYQRLLAAARQVDVSASDLRSQLYVEYGIDPLLAALPPPSTPREAAARHTHEESARASYRAQKIELLKALRQQESDDYAPFNLKSRIEVDKFGIPVYREEVHGMDAVFCVPVNKTGDGWRMTS</sequence>
<accession>A0A401GU11</accession>
<dbReference type="EMBL" id="BFAD01000008">
    <property type="protein sequence ID" value="GBE85669.1"/>
    <property type="molecule type" value="Genomic_DNA"/>
</dbReference>
<keyword evidence="3" id="KW-1185">Reference proteome</keyword>
<dbReference type="GeneID" id="38782586"/>
<dbReference type="Proteomes" id="UP000287166">
    <property type="component" value="Unassembled WGS sequence"/>
</dbReference>
<dbReference type="OrthoDB" id="4151615at2759"/>
<evidence type="ECO:0000313" key="2">
    <source>
        <dbReference type="EMBL" id="GBE85669.1"/>
    </source>
</evidence>
<name>A0A401GU11_9APHY</name>
<dbReference type="RefSeq" id="XP_027616582.1">
    <property type="nucleotide sequence ID" value="XM_027760781.1"/>
</dbReference>
<evidence type="ECO:0000256" key="1">
    <source>
        <dbReference type="SAM" id="MobiDB-lite"/>
    </source>
</evidence>
<proteinExistence type="predicted"/>
<feature type="region of interest" description="Disordered" evidence="1">
    <location>
        <begin position="25"/>
        <end position="59"/>
    </location>
</feature>
<dbReference type="InParanoid" id="A0A401GU11"/>
<organism evidence="2 3">
    <name type="scientific">Sparassis crispa</name>
    <dbReference type="NCBI Taxonomy" id="139825"/>
    <lineage>
        <taxon>Eukaryota</taxon>
        <taxon>Fungi</taxon>
        <taxon>Dikarya</taxon>
        <taxon>Basidiomycota</taxon>
        <taxon>Agaricomycotina</taxon>
        <taxon>Agaricomycetes</taxon>
        <taxon>Polyporales</taxon>
        <taxon>Sparassidaceae</taxon>
        <taxon>Sparassis</taxon>
    </lineage>
</organism>
<dbReference type="AlphaFoldDB" id="A0A401GU11"/>
<reference evidence="2 3" key="1">
    <citation type="journal article" date="2018" name="Sci. Rep.">
        <title>Genome sequence of the cauliflower mushroom Sparassis crispa (Hanabiratake) and its association with beneficial usage.</title>
        <authorList>
            <person name="Kiyama R."/>
            <person name="Furutani Y."/>
            <person name="Kawaguchi K."/>
            <person name="Nakanishi T."/>
        </authorList>
    </citation>
    <scope>NUCLEOTIDE SEQUENCE [LARGE SCALE GENOMIC DNA]</scope>
</reference>